<evidence type="ECO:0000313" key="12">
    <source>
        <dbReference type="Ensembl" id="ENSDCDP00010063046.1"/>
    </source>
</evidence>
<feature type="signal peptide" evidence="10">
    <location>
        <begin position="1"/>
        <end position="21"/>
    </location>
</feature>
<evidence type="ECO:0000313" key="13">
    <source>
        <dbReference type="Proteomes" id="UP000694580"/>
    </source>
</evidence>
<dbReference type="InterPro" id="IPR036383">
    <property type="entry name" value="TSP1_rpt_sf"/>
</dbReference>
<protein>
    <recommendedName>
        <fullName evidence="11">Spondin domain-containing protein</fullName>
    </recommendedName>
</protein>
<keyword evidence="13" id="KW-1185">Reference proteome</keyword>
<feature type="domain" description="Spondin" evidence="11">
    <location>
        <begin position="26"/>
        <end position="216"/>
    </location>
</feature>
<dbReference type="InterPro" id="IPR038678">
    <property type="entry name" value="Spondin_N_sf"/>
</dbReference>
<feature type="region of interest" description="Disordered" evidence="9">
    <location>
        <begin position="305"/>
        <end position="325"/>
    </location>
</feature>
<evidence type="ECO:0000256" key="4">
    <source>
        <dbReference type="ARBA" id="ARBA00022723"/>
    </source>
</evidence>
<name>A0AAY4F0E2_9TELE</name>
<keyword evidence="8" id="KW-0325">Glycoprotein</keyword>
<dbReference type="SUPFAM" id="SSF82895">
    <property type="entry name" value="TSP-1 type 1 repeat"/>
    <property type="match status" value="1"/>
</dbReference>
<dbReference type="Pfam" id="PF19028">
    <property type="entry name" value="TSP1_spondin"/>
    <property type="match status" value="1"/>
</dbReference>
<evidence type="ECO:0000256" key="7">
    <source>
        <dbReference type="ARBA" id="ARBA00023157"/>
    </source>
</evidence>
<dbReference type="Pfam" id="PF06468">
    <property type="entry name" value="Spond_N"/>
    <property type="match status" value="1"/>
</dbReference>
<proteinExistence type="predicted"/>
<dbReference type="GeneTree" id="ENSGT00940000159900"/>
<sequence length="325" mass="36106">MLSVCVGGLLLIVALLIGGGAAPMDVDPICSATKAAHYSLLFTGKWSQTTFPKHYPLYRPSAQWSPLIGVTHSPDFHIWQTEKFASNGVSEFSEKGEAWTLIKEVEEAEVHVQSVYGLFSAPAIVDGTGQTTTDFEVFARHPFLSFIVRIVPSPDWFVGVDSLNLCNDTDWKDNISLDLYPYDAGTDSGFTFSSPNFETVPQDKVTQITSSFPSHPANSFYYPKLKHLPPIAKITLTKINVSHVFRLPIEPTKSNQIPTENHLPELLIKTPLDCEVSTWSQWGLCKGKCTEAGVRHRTRYIHMHPANNGSDCPPLEEEKNCDPDN</sequence>
<dbReference type="GO" id="GO:0031012">
    <property type="term" value="C:extracellular matrix"/>
    <property type="evidence" value="ECO:0007669"/>
    <property type="project" value="TreeGrafter"/>
</dbReference>
<evidence type="ECO:0000256" key="8">
    <source>
        <dbReference type="ARBA" id="ARBA00023180"/>
    </source>
</evidence>
<keyword evidence="3" id="KW-0272">Extracellular matrix</keyword>
<dbReference type="GO" id="GO:0007155">
    <property type="term" value="P:cell adhesion"/>
    <property type="evidence" value="ECO:0007669"/>
    <property type="project" value="UniProtKB-KW"/>
</dbReference>
<accession>A0AAY4F0E2</accession>
<evidence type="ECO:0000256" key="3">
    <source>
        <dbReference type="ARBA" id="ARBA00022530"/>
    </source>
</evidence>
<evidence type="ECO:0000256" key="1">
    <source>
        <dbReference type="ARBA" id="ARBA00004498"/>
    </source>
</evidence>
<evidence type="ECO:0000256" key="10">
    <source>
        <dbReference type="SAM" id="SignalP"/>
    </source>
</evidence>
<dbReference type="PANTHER" id="PTHR11311">
    <property type="entry name" value="SPONDIN"/>
    <property type="match status" value="1"/>
</dbReference>
<keyword evidence="2" id="KW-0964">Secreted</keyword>
<dbReference type="NCBIfam" id="NF038123">
    <property type="entry name" value="NF038123_dom"/>
    <property type="match status" value="1"/>
</dbReference>
<dbReference type="InterPro" id="IPR051418">
    <property type="entry name" value="Spondin/Thrombospondin_T1"/>
</dbReference>
<dbReference type="InterPro" id="IPR000884">
    <property type="entry name" value="TSP1_rpt"/>
</dbReference>
<keyword evidence="5 10" id="KW-0732">Signal</keyword>
<evidence type="ECO:0000259" key="11">
    <source>
        <dbReference type="PROSITE" id="PS51020"/>
    </source>
</evidence>
<reference evidence="12 13" key="1">
    <citation type="submission" date="2020-06" db="EMBL/GenBank/DDBJ databases">
        <authorList>
            <consortium name="Wellcome Sanger Institute Data Sharing"/>
        </authorList>
    </citation>
    <scope>NUCLEOTIDE SEQUENCE [LARGE SCALE GENOMIC DNA]</scope>
</reference>
<dbReference type="GO" id="GO:0046872">
    <property type="term" value="F:metal ion binding"/>
    <property type="evidence" value="ECO:0007669"/>
    <property type="project" value="UniProtKB-KW"/>
</dbReference>
<keyword evidence="6" id="KW-0130">Cell adhesion</keyword>
<dbReference type="Ensembl" id="ENSDCDT00010073851.1">
    <property type="protein sequence ID" value="ENSDCDP00010063046.1"/>
    <property type="gene ID" value="ENSDCDG00010034453.1"/>
</dbReference>
<dbReference type="InterPro" id="IPR009465">
    <property type="entry name" value="Spondin_N"/>
</dbReference>
<reference evidence="12" key="2">
    <citation type="submission" date="2025-08" db="UniProtKB">
        <authorList>
            <consortium name="Ensembl"/>
        </authorList>
    </citation>
    <scope>IDENTIFICATION</scope>
</reference>
<organism evidence="12 13">
    <name type="scientific">Denticeps clupeoides</name>
    <name type="common">denticle herring</name>
    <dbReference type="NCBI Taxonomy" id="299321"/>
    <lineage>
        <taxon>Eukaryota</taxon>
        <taxon>Metazoa</taxon>
        <taxon>Chordata</taxon>
        <taxon>Craniata</taxon>
        <taxon>Vertebrata</taxon>
        <taxon>Euteleostomi</taxon>
        <taxon>Actinopterygii</taxon>
        <taxon>Neopterygii</taxon>
        <taxon>Teleostei</taxon>
        <taxon>Clupei</taxon>
        <taxon>Clupeiformes</taxon>
        <taxon>Denticipitoidei</taxon>
        <taxon>Denticipitidae</taxon>
        <taxon>Denticeps</taxon>
    </lineage>
</organism>
<dbReference type="PANTHER" id="PTHR11311:SF15">
    <property type="entry name" value="SPONDIN-2"/>
    <property type="match status" value="1"/>
</dbReference>
<gene>
    <name evidence="12" type="primary">spon2b</name>
</gene>
<dbReference type="InterPro" id="IPR044004">
    <property type="entry name" value="TSP1_spondin_dom"/>
</dbReference>
<dbReference type="Gene3D" id="2.60.40.2130">
    <property type="entry name" value="F-spondin domain"/>
    <property type="match status" value="1"/>
</dbReference>
<dbReference type="Proteomes" id="UP000694580">
    <property type="component" value="Chromosome 14"/>
</dbReference>
<feature type="compositionally biased region" description="Basic and acidic residues" evidence="9">
    <location>
        <begin position="316"/>
        <end position="325"/>
    </location>
</feature>
<keyword evidence="4" id="KW-0479">Metal-binding</keyword>
<dbReference type="PROSITE" id="PS51020">
    <property type="entry name" value="SPONDIN"/>
    <property type="match status" value="1"/>
</dbReference>
<evidence type="ECO:0000256" key="9">
    <source>
        <dbReference type="SAM" id="MobiDB-lite"/>
    </source>
</evidence>
<feature type="chain" id="PRO_5044293261" description="Spondin domain-containing protein" evidence="10">
    <location>
        <begin position="22"/>
        <end position="325"/>
    </location>
</feature>
<dbReference type="PROSITE" id="PS50092">
    <property type="entry name" value="TSP1"/>
    <property type="match status" value="1"/>
</dbReference>
<comment type="subcellular location">
    <subcellularLocation>
        <location evidence="1">Secreted</location>
        <location evidence="1">Extracellular space</location>
        <location evidence="1">Extracellular matrix</location>
    </subcellularLocation>
</comment>
<dbReference type="AlphaFoldDB" id="A0AAY4F0E2"/>
<dbReference type="FunFam" id="2.20.100.10:FF:000037">
    <property type="entry name" value="Spondin 2"/>
    <property type="match status" value="1"/>
</dbReference>
<dbReference type="SMART" id="SM00209">
    <property type="entry name" value="TSP1"/>
    <property type="match status" value="1"/>
</dbReference>
<keyword evidence="7" id="KW-1015">Disulfide bond</keyword>
<evidence type="ECO:0000256" key="5">
    <source>
        <dbReference type="ARBA" id="ARBA00022729"/>
    </source>
</evidence>
<dbReference type="Gene3D" id="2.20.100.10">
    <property type="entry name" value="Thrombospondin type-1 (TSP1) repeat"/>
    <property type="match status" value="1"/>
</dbReference>
<evidence type="ECO:0000256" key="6">
    <source>
        <dbReference type="ARBA" id="ARBA00022889"/>
    </source>
</evidence>
<reference evidence="12" key="3">
    <citation type="submission" date="2025-09" db="UniProtKB">
        <authorList>
            <consortium name="Ensembl"/>
        </authorList>
    </citation>
    <scope>IDENTIFICATION</scope>
</reference>
<evidence type="ECO:0000256" key="2">
    <source>
        <dbReference type="ARBA" id="ARBA00022525"/>
    </source>
</evidence>